<protein>
    <submittedName>
        <fullName evidence="1">Uncharacterized protein</fullName>
    </submittedName>
</protein>
<accession>A0ACB7X3A8</accession>
<keyword evidence="2" id="KW-1185">Reference proteome</keyword>
<organism evidence="1 2">
    <name type="scientific">Vaccinium darrowii</name>
    <dbReference type="NCBI Taxonomy" id="229202"/>
    <lineage>
        <taxon>Eukaryota</taxon>
        <taxon>Viridiplantae</taxon>
        <taxon>Streptophyta</taxon>
        <taxon>Embryophyta</taxon>
        <taxon>Tracheophyta</taxon>
        <taxon>Spermatophyta</taxon>
        <taxon>Magnoliopsida</taxon>
        <taxon>eudicotyledons</taxon>
        <taxon>Gunneridae</taxon>
        <taxon>Pentapetalae</taxon>
        <taxon>asterids</taxon>
        <taxon>Ericales</taxon>
        <taxon>Ericaceae</taxon>
        <taxon>Vaccinioideae</taxon>
        <taxon>Vaccinieae</taxon>
        <taxon>Vaccinium</taxon>
    </lineage>
</organism>
<sequence length="419" mass="47152">MGELVALETNMEDEQRKNSQEYFIDFAAATTATLRVLSPCFSIGISFDHRPQAVSHHNKVIKGDMEGKTELLTVLNLFGAELPIDTRNMSLNSNEIAYLMKSEPEVLEETLEGKIYSKSLHDFSSSHDCSALSNCSNEVITHEAVPEEAGSYSDSSNGRRLLIDVPDAFTSRVDGNEPICEGEDREPMYEGKVVLAEQVDKRAGDAVDASKHEISPTQGDLIRNFLRNNASQLTVYCLFSLQDGLKEARILATEEGYLNQPDLVWEKLNKVNGDKLFMTGDFKEFKVESHAKTVQQPTFTGSSSTEIESILDDLLQEIIHRKLDVRDILTTFLVSRRFGRLVAKIHRVQVSLDCFQQEAEPFMADPQICVADVQEQTIPHQINILVRPYIQSSMDKHLYLPPLPYYLSVLRFVSTLAEI</sequence>
<dbReference type="EMBL" id="CM037152">
    <property type="protein sequence ID" value="KAH7835257.1"/>
    <property type="molecule type" value="Genomic_DNA"/>
</dbReference>
<reference evidence="1 2" key="1">
    <citation type="journal article" date="2021" name="Hortic Res">
        <title>High-quality reference genome and annotation aids understanding of berry development for evergreen blueberry (Vaccinium darrowii).</title>
        <authorList>
            <person name="Yu J."/>
            <person name="Hulse-Kemp A.M."/>
            <person name="Babiker E."/>
            <person name="Staton M."/>
        </authorList>
    </citation>
    <scope>NUCLEOTIDE SEQUENCE [LARGE SCALE GENOMIC DNA]</scope>
    <source>
        <strain evidence="2">cv. NJ 8807/NJ 8810</strain>
        <tissue evidence="1">Young leaf</tissue>
    </source>
</reference>
<gene>
    <name evidence="1" type="ORF">Vadar_024441</name>
</gene>
<name>A0ACB7X3A8_9ERIC</name>
<comment type="caution">
    <text evidence="1">The sequence shown here is derived from an EMBL/GenBank/DDBJ whole genome shotgun (WGS) entry which is preliminary data.</text>
</comment>
<evidence type="ECO:0000313" key="1">
    <source>
        <dbReference type="EMBL" id="KAH7835257.1"/>
    </source>
</evidence>
<dbReference type="Proteomes" id="UP000828048">
    <property type="component" value="Chromosome 2"/>
</dbReference>
<evidence type="ECO:0000313" key="2">
    <source>
        <dbReference type="Proteomes" id="UP000828048"/>
    </source>
</evidence>
<proteinExistence type="predicted"/>